<evidence type="ECO:0000313" key="3">
    <source>
        <dbReference type="Proteomes" id="UP001200145"/>
    </source>
</evidence>
<evidence type="ECO:0000313" key="2">
    <source>
        <dbReference type="EMBL" id="MCF1714393.1"/>
    </source>
</evidence>
<dbReference type="RefSeq" id="WP_234865030.1">
    <property type="nucleotide sequence ID" value="NZ_JAKEVY010000002.1"/>
</dbReference>
<keyword evidence="1" id="KW-1133">Transmembrane helix</keyword>
<sequence length="268" mass="30898">MPKFLKFILILLICLIASLSLLSEDFVKFLLSGQSATVNVILIRHHYLFVFSLALLPIFSIVCMRSSKSGWLCLLLSWVIFIFSLQSYALDTNAKDAVLISGIGIFPVQKCVLTESNNCATGFSFFLGDEVVQAIHSLNRSGSIIYEDLNYVVVERLSKSDSICYYYSSETNKLLSVEENIGGRQERFWMDQEYQDPKLKNRAGDYIYNSYFHMYPGFKMIYQDEFEKVIKTGDSRFELFLDSMMQTDLGVKLTAFEKQNVFYYISQY</sequence>
<protein>
    <recommendedName>
        <fullName evidence="4">DKNYY family protein</fullName>
    </recommendedName>
</protein>
<gene>
    <name evidence="2" type="ORF">L0U88_07115</name>
</gene>
<evidence type="ECO:0000256" key="1">
    <source>
        <dbReference type="SAM" id="Phobius"/>
    </source>
</evidence>
<feature type="transmembrane region" description="Helical" evidence="1">
    <location>
        <begin position="47"/>
        <end position="64"/>
    </location>
</feature>
<proteinExistence type="predicted"/>
<keyword evidence="3" id="KW-1185">Reference proteome</keyword>
<reference evidence="2 3" key="1">
    <citation type="submission" date="2022-01" db="EMBL/GenBank/DDBJ databases">
        <title>Flavihumibacter sp. nov., isolated from sediment of a river.</title>
        <authorList>
            <person name="Liu H."/>
        </authorList>
    </citation>
    <scope>NUCLEOTIDE SEQUENCE [LARGE SCALE GENOMIC DNA]</scope>
    <source>
        <strain evidence="2 3">RY-1</strain>
    </source>
</reference>
<accession>A0ABS9BGY2</accession>
<dbReference type="EMBL" id="JAKEVY010000002">
    <property type="protein sequence ID" value="MCF1714393.1"/>
    <property type="molecule type" value="Genomic_DNA"/>
</dbReference>
<organism evidence="2 3">
    <name type="scientific">Flavihumibacter fluminis</name>
    <dbReference type="NCBI Taxonomy" id="2909236"/>
    <lineage>
        <taxon>Bacteria</taxon>
        <taxon>Pseudomonadati</taxon>
        <taxon>Bacteroidota</taxon>
        <taxon>Chitinophagia</taxon>
        <taxon>Chitinophagales</taxon>
        <taxon>Chitinophagaceae</taxon>
        <taxon>Flavihumibacter</taxon>
    </lineage>
</organism>
<keyword evidence="1" id="KW-0812">Transmembrane</keyword>
<dbReference type="Proteomes" id="UP001200145">
    <property type="component" value="Unassembled WGS sequence"/>
</dbReference>
<comment type="caution">
    <text evidence="2">The sequence shown here is derived from an EMBL/GenBank/DDBJ whole genome shotgun (WGS) entry which is preliminary data.</text>
</comment>
<feature type="transmembrane region" description="Helical" evidence="1">
    <location>
        <begin position="71"/>
        <end position="90"/>
    </location>
</feature>
<name>A0ABS9BGY2_9BACT</name>
<evidence type="ECO:0008006" key="4">
    <source>
        <dbReference type="Google" id="ProtNLM"/>
    </source>
</evidence>
<keyword evidence="1" id="KW-0472">Membrane</keyword>